<dbReference type="PIRSF" id="PIRSF004649">
    <property type="entry name" value="MlaC"/>
    <property type="match status" value="1"/>
</dbReference>
<dbReference type="KEGG" id="eps:L0Y14_15655"/>
<accession>A0A9J6ZXH0</accession>
<organism evidence="2 3">
    <name type="scientific">Candidatus Endoriftia persephonae</name>
    <dbReference type="NCBI Taxonomy" id="393765"/>
    <lineage>
        <taxon>Bacteria</taxon>
        <taxon>Pseudomonadati</taxon>
        <taxon>Pseudomonadota</taxon>
        <taxon>Gammaproteobacteria</taxon>
        <taxon>Chromatiales</taxon>
        <taxon>Sedimenticolaceae</taxon>
        <taxon>Candidatus Endoriftia</taxon>
    </lineage>
</organism>
<proteinExistence type="predicted"/>
<feature type="signal peptide" evidence="1">
    <location>
        <begin position="1"/>
        <end position="19"/>
    </location>
</feature>
<keyword evidence="1" id="KW-0732">Signal</keyword>
<protein>
    <submittedName>
        <fullName evidence="2">ABC transporter substrate-binding protein</fullName>
    </submittedName>
</protein>
<feature type="chain" id="PRO_5039934309" evidence="1">
    <location>
        <begin position="20"/>
        <end position="205"/>
    </location>
</feature>
<evidence type="ECO:0000313" key="2">
    <source>
        <dbReference type="EMBL" id="USF87531.1"/>
    </source>
</evidence>
<dbReference type="PANTHER" id="PTHR36573:SF1">
    <property type="entry name" value="INTERMEMBRANE PHOSPHOLIPID TRANSPORT SYSTEM BINDING PROTEIN MLAC"/>
    <property type="match status" value="1"/>
</dbReference>
<evidence type="ECO:0000313" key="3">
    <source>
        <dbReference type="Proteomes" id="UP001056649"/>
    </source>
</evidence>
<gene>
    <name evidence="2" type="ORF">L0Y14_15655</name>
</gene>
<dbReference type="InterPro" id="IPR008869">
    <property type="entry name" value="MlaC/ttg2D"/>
</dbReference>
<dbReference type="Pfam" id="PF05494">
    <property type="entry name" value="MlaC"/>
    <property type="match status" value="1"/>
</dbReference>
<dbReference type="InterPro" id="IPR042245">
    <property type="entry name" value="Tgt2/MlaC_sf"/>
</dbReference>
<name>A0A9J6ZXH0_9GAMM</name>
<dbReference type="EMBL" id="CP090569">
    <property type="protein sequence ID" value="USF87531.1"/>
    <property type="molecule type" value="Genomic_DNA"/>
</dbReference>
<dbReference type="Proteomes" id="UP001056649">
    <property type="component" value="Chromosome"/>
</dbReference>
<dbReference type="PANTHER" id="PTHR36573">
    <property type="entry name" value="INTERMEMBRANE PHOSPHOLIPID TRANSPORT SYSTEM BINDING PROTEIN MLAC"/>
    <property type="match status" value="1"/>
</dbReference>
<reference evidence="2" key="1">
    <citation type="journal article" date="2022" name="Mol. Ecol. Resour.">
        <title>The complete and closed genome of the facultative generalist Candidatus Endoriftia persephone from deep-sea hydrothermal vents.</title>
        <authorList>
            <person name="de Oliveira A.L."/>
            <person name="Srivastava A."/>
            <person name="Espada-Hinojosa S."/>
            <person name="Bright M."/>
        </authorList>
    </citation>
    <scope>NUCLEOTIDE SEQUENCE</scope>
    <source>
        <strain evidence="2">Tica-EPR-9o50.N</strain>
    </source>
</reference>
<dbReference type="RefSeq" id="WP_005966231.1">
    <property type="nucleotide sequence ID" value="NZ_CP090569.1"/>
</dbReference>
<keyword evidence="3" id="KW-1185">Reference proteome</keyword>
<sequence length="205" mass="23932">MRWTLYSLLFLLITASASAEEGISPTERVTLSMDAVMQVLNNPNLNREQRRLAVRDVVRSHFDYRVMSRIILAINWRKATDEQRDRFERYFRELMENTYFSAIDNYSGEEVRIGREKRQGKRAVVQTMLITKSKQIPIDFKLLSKSNDWAVYDVVIEGVSLISNYRVEYRGLVKREGMEGLLYKLERKALQLKKGAKTDSVRPAS</sequence>
<dbReference type="AlphaFoldDB" id="A0A9J6ZXH0"/>
<evidence type="ECO:0000256" key="1">
    <source>
        <dbReference type="SAM" id="SignalP"/>
    </source>
</evidence>
<dbReference type="Gene3D" id="3.10.450.710">
    <property type="entry name" value="Tgt2/MlaC"/>
    <property type="match status" value="1"/>
</dbReference>